<protein>
    <submittedName>
        <fullName evidence="1">Uncharacterized protein</fullName>
    </submittedName>
</protein>
<accession>A0ABR2S0E4</accession>
<gene>
    <name evidence="1" type="ORF">V6N11_001419</name>
</gene>
<reference evidence="1 2" key="1">
    <citation type="journal article" date="2024" name="G3 (Bethesda)">
        <title>Genome assembly of Hibiscus sabdariffa L. provides insights into metabolisms of medicinal natural products.</title>
        <authorList>
            <person name="Kim T."/>
        </authorList>
    </citation>
    <scope>NUCLEOTIDE SEQUENCE [LARGE SCALE GENOMIC DNA]</scope>
    <source>
        <strain evidence="1">TK-2024</strain>
        <tissue evidence="1">Old leaves</tissue>
    </source>
</reference>
<dbReference type="Proteomes" id="UP001396334">
    <property type="component" value="Unassembled WGS sequence"/>
</dbReference>
<dbReference type="EMBL" id="JBBPBN010000019">
    <property type="protein sequence ID" value="KAK9018444.1"/>
    <property type="molecule type" value="Genomic_DNA"/>
</dbReference>
<evidence type="ECO:0000313" key="1">
    <source>
        <dbReference type="EMBL" id="KAK9018444.1"/>
    </source>
</evidence>
<evidence type="ECO:0000313" key="2">
    <source>
        <dbReference type="Proteomes" id="UP001396334"/>
    </source>
</evidence>
<keyword evidence="2" id="KW-1185">Reference proteome</keyword>
<sequence length="86" mass="9321">MIQEGKLWFIENESRKGRVKGEIELKLGQKEKGIESGKGPKFSKMNGTVCANLDGLGNDGSDSMMGHEVGRVKGSLVEDNVVEQPS</sequence>
<organism evidence="1 2">
    <name type="scientific">Hibiscus sabdariffa</name>
    <name type="common">roselle</name>
    <dbReference type="NCBI Taxonomy" id="183260"/>
    <lineage>
        <taxon>Eukaryota</taxon>
        <taxon>Viridiplantae</taxon>
        <taxon>Streptophyta</taxon>
        <taxon>Embryophyta</taxon>
        <taxon>Tracheophyta</taxon>
        <taxon>Spermatophyta</taxon>
        <taxon>Magnoliopsida</taxon>
        <taxon>eudicotyledons</taxon>
        <taxon>Gunneridae</taxon>
        <taxon>Pentapetalae</taxon>
        <taxon>rosids</taxon>
        <taxon>malvids</taxon>
        <taxon>Malvales</taxon>
        <taxon>Malvaceae</taxon>
        <taxon>Malvoideae</taxon>
        <taxon>Hibiscus</taxon>
    </lineage>
</organism>
<name>A0ABR2S0E4_9ROSI</name>
<comment type="caution">
    <text evidence="1">The sequence shown here is derived from an EMBL/GenBank/DDBJ whole genome shotgun (WGS) entry which is preliminary data.</text>
</comment>
<proteinExistence type="predicted"/>